<gene>
    <name evidence="2" type="ORF">ACFP56_20530</name>
</gene>
<keyword evidence="1" id="KW-1133">Transmembrane helix</keyword>
<evidence type="ECO:0000313" key="3">
    <source>
        <dbReference type="Proteomes" id="UP001596233"/>
    </source>
</evidence>
<proteinExistence type="predicted"/>
<feature type="transmembrane region" description="Helical" evidence="1">
    <location>
        <begin position="215"/>
        <end position="246"/>
    </location>
</feature>
<feature type="transmembrane region" description="Helical" evidence="1">
    <location>
        <begin position="146"/>
        <end position="167"/>
    </location>
</feature>
<dbReference type="RefSeq" id="WP_379238158.1">
    <property type="nucleotide sequence ID" value="NZ_JBHSTE010000009.1"/>
</dbReference>
<feature type="transmembrane region" description="Helical" evidence="1">
    <location>
        <begin position="21"/>
        <end position="43"/>
    </location>
</feature>
<feature type="transmembrane region" description="Helical" evidence="1">
    <location>
        <begin position="63"/>
        <end position="85"/>
    </location>
</feature>
<evidence type="ECO:0000313" key="2">
    <source>
        <dbReference type="EMBL" id="MFC6335024.1"/>
    </source>
</evidence>
<accession>A0ABW1V8B7</accession>
<dbReference type="PANTHER" id="PTHR37305">
    <property type="entry name" value="INTEGRAL MEMBRANE PROTEIN-RELATED"/>
    <property type="match status" value="1"/>
</dbReference>
<feature type="transmembrane region" description="Helical" evidence="1">
    <location>
        <begin position="106"/>
        <end position="134"/>
    </location>
</feature>
<keyword evidence="3" id="KW-1185">Reference proteome</keyword>
<organism evidence="2 3">
    <name type="scientific">Paenibacillus septentrionalis</name>
    <dbReference type="NCBI Taxonomy" id="429342"/>
    <lineage>
        <taxon>Bacteria</taxon>
        <taxon>Bacillati</taxon>
        <taxon>Bacillota</taxon>
        <taxon>Bacilli</taxon>
        <taxon>Bacillales</taxon>
        <taxon>Paenibacillaceae</taxon>
        <taxon>Paenibacillus</taxon>
    </lineage>
</organism>
<feature type="transmembrane region" description="Helical" evidence="1">
    <location>
        <begin position="174"/>
        <end position="195"/>
    </location>
</feature>
<evidence type="ECO:0000256" key="1">
    <source>
        <dbReference type="SAM" id="Phobius"/>
    </source>
</evidence>
<comment type="caution">
    <text evidence="2">The sequence shown here is derived from an EMBL/GenBank/DDBJ whole genome shotgun (WGS) entry which is preliminary data.</text>
</comment>
<protein>
    <submittedName>
        <fullName evidence="2">ABC transporter permease</fullName>
    </submittedName>
</protein>
<dbReference type="Proteomes" id="UP001596233">
    <property type="component" value="Unassembled WGS sequence"/>
</dbReference>
<name>A0ABW1V8B7_9BACL</name>
<reference evidence="3" key="1">
    <citation type="journal article" date="2019" name="Int. J. Syst. Evol. Microbiol.">
        <title>The Global Catalogue of Microorganisms (GCM) 10K type strain sequencing project: providing services to taxonomists for standard genome sequencing and annotation.</title>
        <authorList>
            <consortium name="The Broad Institute Genomics Platform"/>
            <consortium name="The Broad Institute Genome Sequencing Center for Infectious Disease"/>
            <person name="Wu L."/>
            <person name="Ma J."/>
        </authorList>
    </citation>
    <scope>NUCLEOTIDE SEQUENCE [LARGE SCALE GENOMIC DNA]</scope>
    <source>
        <strain evidence="3">PCU 280</strain>
    </source>
</reference>
<dbReference type="PANTHER" id="PTHR37305:SF1">
    <property type="entry name" value="MEMBRANE PROTEIN"/>
    <property type="match status" value="1"/>
</dbReference>
<keyword evidence="1" id="KW-0812">Transmembrane</keyword>
<keyword evidence="1" id="KW-0472">Membrane</keyword>
<dbReference type="Pfam" id="PF12730">
    <property type="entry name" value="ABC2_membrane_4"/>
    <property type="match status" value="1"/>
</dbReference>
<dbReference type="EMBL" id="JBHSTE010000009">
    <property type="protein sequence ID" value="MFC6335024.1"/>
    <property type="molecule type" value="Genomic_DNA"/>
</dbReference>
<sequence>MYNFFQLTNNEWLKLAKKKSFFIAFLIMVLMPLGIAVVIKNFLDGTELGYVEFMQSVVDFNGGGSIYVFLCMIYTASIVSSEYQFGTIKLLLIRAHSRSKILASKYAALVLFVVALMAFSLVVSFLISGLFFGFQSEGSMIDVWKTVGYTLIYTFIYSTIIFMLSVLTKSTGATIGITFCLVFIEGLVTMLLARYEFAKYLLFFNMNLRMYEGGGMPIIEGMTLGFSITVIIVHLIAILGLSFYVFNKRDVS</sequence>